<dbReference type="Proteomes" id="UP000262882">
    <property type="component" value="Unassembled WGS sequence"/>
</dbReference>
<sequence length="420" mass="46366">MADEQDDQSYMNRVLKQLSGVLDELPKPVRNRVKKEIEELHGLLHERRSPRVMVLGRRGAGKSQLINAIASAKLRPVGHVTAQTGAAKWETLQFGGRSVEVLDTRGVQEGSQPTEEDPNVTVEESLRAAISDHCPDVILFCVQARQVDSAINADLDFAEMSLRAALDEQGDVSEEARVKIIPVLTQCDQMEPSDVRLDEDDPEKMQHVNEAVEVFNRHLRGREFLWKHVASGAIPVCASFYLFPDERVNPKRDYRWGIERLAVQIAETIPSEALLEFTRLAQFRQIQEKLAKRVVLLFAGICGATGFSPMPVADMPIITSLQIMMVVVIAYISGREMSLDTARDFLAGLGINVGAGFVLREAARALVKIIPVAGNVISGTIASGATKVIGNAAISYYIGHKSMSDVQKKFKRGLREIEAT</sequence>
<dbReference type="OrthoDB" id="9811338at2"/>
<accession>A0A372GA23</accession>
<evidence type="ECO:0000313" key="3">
    <source>
        <dbReference type="EMBL" id="RFS82211.1"/>
    </source>
</evidence>
<dbReference type="GO" id="GO:0005737">
    <property type="term" value="C:cytoplasm"/>
    <property type="evidence" value="ECO:0007669"/>
    <property type="project" value="TreeGrafter"/>
</dbReference>
<feature type="domain" description="G" evidence="2">
    <location>
        <begin position="51"/>
        <end position="149"/>
    </location>
</feature>
<dbReference type="EMBL" id="QVNQ01000010">
    <property type="protein sequence ID" value="RFS82211.1"/>
    <property type="molecule type" value="Genomic_DNA"/>
</dbReference>
<feature type="transmembrane region" description="Helical" evidence="1">
    <location>
        <begin position="294"/>
        <end position="311"/>
    </location>
</feature>
<proteinExistence type="predicted"/>
<protein>
    <submittedName>
        <fullName evidence="3">DUF697 domain-containing protein</fullName>
    </submittedName>
</protein>
<dbReference type="InterPro" id="IPR006073">
    <property type="entry name" value="GTP-bd"/>
</dbReference>
<dbReference type="Pfam" id="PF01926">
    <property type="entry name" value="MMR_HSR1"/>
    <property type="match status" value="1"/>
</dbReference>
<dbReference type="AlphaFoldDB" id="A0A372GA23"/>
<dbReference type="SUPFAM" id="SSF52540">
    <property type="entry name" value="P-loop containing nucleoside triphosphate hydrolases"/>
    <property type="match status" value="1"/>
</dbReference>
<keyword evidence="1" id="KW-0812">Transmembrane</keyword>
<evidence type="ECO:0000259" key="2">
    <source>
        <dbReference type="Pfam" id="PF01926"/>
    </source>
</evidence>
<dbReference type="PANTHER" id="PTHR42714">
    <property type="entry name" value="TRNA MODIFICATION GTPASE GTPBP3"/>
    <property type="match status" value="1"/>
</dbReference>
<organism evidence="3 4">
    <name type="scientific">Actinomadura spongiicola</name>
    <dbReference type="NCBI Taxonomy" id="2303421"/>
    <lineage>
        <taxon>Bacteria</taxon>
        <taxon>Bacillati</taxon>
        <taxon>Actinomycetota</taxon>
        <taxon>Actinomycetes</taxon>
        <taxon>Streptosporangiales</taxon>
        <taxon>Thermomonosporaceae</taxon>
        <taxon>Actinomadura</taxon>
    </lineage>
</organism>
<gene>
    <name evidence="3" type="ORF">D0T12_28665</name>
</gene>
<reference evidence="3 4" key="1">
    <citation type="submission" date="2018-08" db="EMBL/GenBank/DDBJ databases">
        <title>Actinomadura spongicola sp. nov., isolated from marine sponge Leucetta chagosensis.</title>
        <authorList>
            <person name="Li L."/>
            <person name="Lin H.W."/>
        </authorList>
    </citation>
    <scope>NUCLEOTIDE SEQUENCE [LARGE SCALE GENOMIC DNA]</scope>
    <source>
        <strain evidence="3 4">LHW52907</strain>
    </source>
</reference>
<dbReference type="GO" id="GO:0030488">
    <property type="term" value="P:tRNA methylation"/>
    <property type="evidence" value="ECO:0007669"/>
    <property type="project" value="TreeGrafter"/>
</dbReference>
<keyword evidence="4" id="KW-1185">Reference proteome</keyword>
<dbReference type="PANTHER" id="PTHR42714:SF2">
    <property type="entry name" value="TRNA MODIFICATION GTPASE GTPBP3, MITOCHONDRIAL"/>
    <property type="match status" value="1"/>
</dbReference>
<dbReference type="GO" id="GO:0002098">
    <property type="term" value="P:tRNA wobble uridine modification"/>
    <property type="evidence" value="ECO:0007669"/>
    <property type="project" value="TreeGrafter"/>
</dbReference>
<dbReference type="Gene3D" id="3.40.50.300">
    <property type="entry name" value="P-loop containing nucleotide triphosphate hydrolases"/>
    <property type="match status" value="1"/>
</dbReference>
<evidence type="ECO:0000256" key="1">
    <source>
        <dbReference type="SAM" id="Phobius"/>
    </source>
</evidence>
<dbReference type="GO" id="GO:0005525">
    <property type="term" value="F:GTP binding"/>
    <property type="evidence" value="ECO:0007669"/>
    <property type="project" value="InterPro"/>
</dbReference>
<comment type="caution">
    <text evidence="3">The sequence shown here is derived from an EMBL/GenBank/DDBJ whole genome shotgun (WGS) entry which is preliminary data.</text>
</comment>
<name>A0A372GA23_9ACTN</name>
<keyword evidence="1" id="KW-0472">Membrane</keyword>
<dbReference type="CDD" id="cd00882">
    <property type="entry name" value="Ras_like_GTPase"/>
    <property type="match status" value="1"/>
</dbReference>
<feature type="transmembrane region" description="Helical" evidence="1">
    <location>
        <begin position="317"/>
        <end position="334"/>
    </location>
</feature>
<dbReference type="RefSeq" id="WP_117403377.1">
    <property type="nucleotide sequence ID" value="NZ_QVNQ01000010.1"/>
</dbReference>
<keyword evidence="1" id="KW-1133">Transmembrane helix</keyword>
<evidence type="ECO:0000313" key="4">
    <source>
        <dbReference type="Proteomes" id="UP000262882"/>
    </source>
</evidence>
<dbReference type="InterPro" id="IPR027417">
    <property type="entry name" value="P-loop_NTPase"/>
</dbReference>